<proteinExistence type="predicted"/>
<sequence length="109" mass="12694">MNAKHEKKLEDNLAKNELSQIQSSVNNYQSKLENQHDKEWNWDLVLFKILRHAPITLLGPKRSEPEYDQHEVEEVAQEHVGIHISGDSGTGSEQLIEETFHRRQVVEHC</sequence>
<dbReference type="AlphaFoldDB" id="A0A8D8U7A7"/>
<evidence type="ECO:0000313" key="1">
    <source>
        <dbReference type="EMBL" id="CAG6699157.1"/>
    </source>
</evidence>
<protein>
    <submittedName>
        <fullName evidence="1">Uncharacterized protein</fullName>
    </submittedName>
</protein>
<reference evidence="1" key="1">
    <citation type="submission" date="2021-05" db="EMBL/GenBank/DDBJ databases">
        <authorList>
            <person name="Alioto T."/>
            <person name="Alioto T."/>
            <person name="Gomez Garrido J."/>
        </authorList>
    </citation>
    <scope>NUCLEOTIDE SEQUENCE</scope>
</reference>
<name>A0A8D8U7A7_9HEMI</name>
<organism evidence="1">
    <name type="scientific">Cacopsylla melanoneura</name>
    <dbReference type="NCBI Taxonomy" id="428564"/>
    <lineage>
        <taxon>Eukaryota</taxon>
        <taxon>Metazoa</taxon>
        <taxon>Ecdysozoa</taxon>
        <taxon>Arthropoda</taxon>
        <taxon>Hexapoda</taxon>
        <taxon>Insecta</taxon>
        <taxon>Pterygota</taxon>
        <taxon>Neoptera</taxon>
        <taxon>Paraneoptera</taxon>
        <taxon>Hemiptera</taxon>
        <taxon>Sternorrhyncha</taxon>
        <taxon>Psylloidea</taxon>
        <taxon>Psyllidae</taxon>
        <taxon>Psyllinae</taxon>
        <taxon>Cacopsylla</taxon>
    </lineage>
</organism>
<accession>A0A8D8U7A7</accession>
<dbReference type="EMBL" id="HBUF01338913">
    <property type="protein sequence ID" value="CAG6699157.1"/>
    <property type="molecule type" value="Transcribed_RNA"/>
</dbReference>